<dbReference type="InterPro" id="IPR013083">
    <property type="entry name" value="Znf_RING/FYVE/PHD"/>
</dbReference>
<evidence type="ECO:0000259" key="14">
    <source>
        <dbReference type="PROSITE" id="PS51873"/>
    </source>
</evidence>
<dbReference type="InterPro" id="IPR001841">
    <property type="entry name" value="Znf_RING"/>
</dbReference>
<evidence type="ECO:0000259" key="13">
    <source>
        <dbReference type="PROSITE" id="PS50089"/>
    </source>
</evidence>
<feature type="region of interest" description="Disordered" evidence="12">
    <location>
        <begin position="845"/>
        <end position="894"/>
    </location>
</feature>
<feature type="compositionally biased region" description="Polar residues" evidence="12">
    <location>
        <begin position="964"/>
        <end position="978"/>
    </location>
</feature>
<dbReference type="Gene3D" id="3.30.40.10">
    <property type="entry name" value="Zinc/RING finger domain, C3HC4 (zinc finger)"/>
    <property type="match status" value="1"/>
</dbReference>
<proteinExistence type="inferred from homology"/>
<dbReference type="SUPFAM" id="SSF48403">
    <property type="entry name" value="Ankyrin repeat"/>
    <property type="match status" value="1"/>
</dbReference>
<comment type="caution">
    <text evidence="15">The sequence shown here is derived from an EMBL/GenBank/DDBJ whole genome shotgun (WGS) entry which is preliminary data.</text>
</comment>
<evidence type="ECO:0000256" key="12">
    <source>
        <dbReference type="SAM" id="MobiDB-lite"/>
    </source>
</evidence>
<dbReference type="InterPro" id="IPR002110">
    <property type="entry name" value="Ankyrin_rpt"/>
</dbReference>
<dbReference type="FunFam" id="1.20.120.1750:FF:000003">
    <property type="entry name" value="RBR-type E3 ubiquitin transferase"/>
    <property type="match status" value="1"/>
</dbReference>
<name>A0A2T7PWC1_POMCA</name>
<dbReference type="Gene3D" id="1.25.40.20">
    <property type="entry name" value="Ankyrin repeat-containing domain"/>
    <property type="match status" value="1"/>
</dbReference>
<organism evidence="15 16">
    <name type="scientific">Pomacea canaliculata</name>
    <name type="common">Golden apple snail</name>
    <dbReference type="NCBI Taxonomy" id="400727"/>
    <lineage>
        <taxon>Eukaryota</taxon>
        <taxon>Metazoa</taxon>
        <taxon>Spiralia</taxon>
        <taxon>Lophotrochozoa</taxon>
        <taxon>Mollusca</taxon>
        <taxon>Gastropoda</taxon>
        <taxon>Caenogastropoda</taxon>
        <taxon>Architaenioglossa</taxon>
        <taxon>Ampullarioidea</taxon>
        <taxon>Ampullariidae</taxon>
        <taxon>Pomacea</taxon>
    </lineage>
</organism>
<evidence type="ECO:0000256" key="9">
    <source>
        <dbReference type="ARBA" id="ARBA00022833"/>
    </source>
</evidence>
<comment type="similarity">
    <text evidence="2">Belongs to the RBR family. Ariadne subfamily.</text>
</comment>
<dbReference type="SMART" id="SM00647">
    <property type="entry name" value="IBR"/>
    <property type="match status" value="2"/>
</dbReference>
<dbReference type="PROSITE" id="PS51873">
    <property type="entry name" value="TRIAD"/>
    <property type="match status" value="1"/>
</dbReference>
<feature type="region of interest" description="Disordered" evidence="12">
    <location>
        <begin position="1165"/>
        <end position="1190"/>
    </location>
</feature>
<evidence type="ECO:0000256" key="10">
    <source>
        <dbReference type="PROSITE-ProRule" id="PRU00023"/>
    </source>
</evidence>
<feature type="compositionally biased region" description="Basic and acidic residues" evidence="12">
    <location>
        <begin position="845"/>
        <end position="856"/>
    </location>
</feature>
<gene>
    <name evidence="15" type="ORF">C0Q70_00314</name>
</gene>
<protein>
    <recommendedName>
        <fullName evidence="3">RBR-type E3 ubiquitin transferase</fullName>
        <ecNumber evidence="3">2.3.2.31</ecNumber>
    </recommendedName>
</protein>
<keyword evidence="5" id="KW-0479">Metal-binding</keyword>
<evidence type="ECO:0000256" key="1">
    <source>
        <dbReference type="ARBA" id="ARBA00001798"/>
    </source>
</evidence>
<feature type="compositionally biased region" description="Low complexity" evidence="12">
    <location>
        <begin position="979"/>
        <end position="1009"/>
    </location>
</feature>
<dbReference type="GO" id="GO:0061630">
    <property type="term" value="F:ubiquitin protein ligase activity"/>
    <property type="evidence" value="ECO:0007669"/>
    <property type="project" value="UniProtKB-EC"/>
</dbReference>
<dbReference type="InterPro" id="IPR036770">
    <property type="entry name" value="Ankyrin_rpt-contain_sf"/>
</dbReference>
<dbReference type="SUPFAM" id="SSF57850">
    <property type="entry name" value="RING/U-box"/>
    <property type="match status" value="2"/>
</dbReference>
<evidence type="ECO:0000256" key="7">
    <source>
        <dbReference type="ARBA" id="ARBA00022771"/>
    </source>
</evidence>
<dbReference type="Pfam" id="PF01485">
    <property type="entry name" value="IBR"/>
    <property type="match status" value="1"/>
</dbReference>
<dbReference type="InterPro" id="IPR047564">
    <property type="entry name" value="Rcat_RBR_ANKIB1"/>
</dbReference>
<feature type="region of interest" description="Disordered" evidence="12">
    <location>
        <begin position="962"/>
        <end position="1030"/>
    </location>
</feature>
<feature type="compositionally biased region" description="Low complexity" evidence="12">
    <location>
        <begin position="1280"/>
        <end position="1295"/>
    </location>
</feature>
<evidence type="ECO:0000313" key="16">
    <source>
        <dbReference type="Proteomes" id="UP000245119"/>
    </source>
</evidence>
<sequence length="1401" mass="155955">MGSASSKFRKHLQNGDEVQALQLYTTHSDLQKGLDPNCSYGDSHQHETPLHYASRHGMKTLLRLFLYDKGGNPNKSNAKKETALHCVCMEKNSQFYNVQRRRAECLNMVLSWRGATLQEGQVEKVDLGAQDEILVHHGAPLSIENEDNWTPCESAEKSGFDKIARYLESKIVFSTDVDAEIIPPIEEYCGLRAQDLQEAKDQLLVETADMLSVPLFTAEALLRNHEWSRETLLEAWMDNPVVCCEKCGVTPPSTLFSDKPQVQESLASPLPSPSHASVHSGDVECNICTTVFQAADEPVHMTCAHQFCRDCWEKYLTMKIQEGDAHHITCPAFNCPMLVPVEIIENIVSRDMALRYLQFDIKAFVDSNPDMKWCPYPGCGRAVKLPELSGLASSTPRTRNTLPSDTSRSVDCGAAHYFCWECQGEAHEPCSCENWVKWQQKIADIKPEKLSGTEEETEMAANCLWLVTNSKPCPNCKSPIQKNEGCNHMKCSKCKHDFCWVCLEQWKRHNSSTGGYFKCNRYEVVKKVEEQAQQVLTDAEERNARMQELNRFVHYYTRFKNHENSYKLEEPLLQTAKDKMMKLAEAVTDIATANAETQFVEDAVRQLLKARRVLKCSYIYGYYLDGPGYKKIVFEFMQTELEECTEILSQMVNRLYLRTPRARIIEQARNVQRRRLEFTGAIAKGLVPPETPPSMKKGKRRRKYSMETEDEDLRKAIMASIQEVDPGNPWIKDASGRHTNVMALLEWPMEDSDDSDSEVSVSALREYGKCHRIGCNRPKAVNPRTQQIHDYCSRRCKHHHEMLVMQDLEQQQEEIPEVILDEHMDLLRALEMSRLQFLRDKGLLHEPEDQGGERNDQQSQQQQQQQPQIQASGSRPRSNSSAGEVKKRSRGMTPLEELDFELQRVLELTSSIAQTSGGETAADMMDQSSRGIYLKRKFSQSRFEENASTIVTRVPNKSVEDLYQSDSCSKTKASPGQNEGSSLSGHLESSQGGEHPSTSSYYSPASASPEGACSMWSDDQRGKPAGGEGVSVEGGMFGLIKDLSVSNIHADESDKTSEFLAKDFQALFRMCKGSGDMNTSNEDPVGEKGSCSFQKVSPGYLHQSTFSFNPTLSLDTSAGSSSSTMSFLPPDQECDASTNAALLDPHLQNCASLYQDGSWGSKSFDGSSASSGGRYKPKSSNIKNKSNHDLDASLATAESGRLKQERKSGTLSAPVIGASLKKNPTRSSVPVLLSHKRRDGAGEVKEQHISLLEMAEHLLQMTAEMRSHMQLLHHDKDGASPSSSSADMSPESSPSCHPSGSMCLESDIPDQVHLHSSETGLVRGICDDIGLASEETEGPSAAPQGEGDNDDGIVEAAASASFAQLVMGDEEDSVQLNVVDSLDFNDDDDDGEGSHRASFFV</sequence>
<keyword evidence="16" id="KW-1185">Reference proteome</keyword>
<dbReference type="InterPro" id="IPR044066">
    <property type="entry name" value="TRIAD_supradom"/>
</dbReference>
<dbReference type="STRING" id="400727.A0A2T7PWC1"/>
<comment type="catalytic activity">
    <reaction evidence="1">
        <text>[E2 ubiquitin-conjugating enzyme]-S-ubiquitinyl-L-cysteine + [acceptor protein]-L-lysine = [E2 ubiquitin-conjugating enzyme]-L-cysteine + [acceptor protein]-N(6)-ubiquitinyl-L-lysine.</text>
        <dbReference type="EC" id="2.3.2.31"/>
    </reaction>
</comment>
<feature type="repeat" description="ANK" evidence="10">
    <location>
        <begin position="45"/>
        <end position="78"/>
    </location>
</feature>
<dbReference type="Pfam" id="PF00023">
    <property type="entry name" value="Ank"/>
    <property type="match status" value="1"/>
</dbReference>
<dbReference type="InterPro" id="IPR045840">
    <property type="entry name" value="Ariadne"/>
</dbReference>
<feature type="compositionally biased region" description="Polar residues" evidence="12">
    <location>
        <begin position="871"/>
        <end position="882"/>
    </location>
</feature>
<feature type="region of interest" description="Disordered" evidence="12">
    <location>
        <begin position="687"/>
        <end position="708"/>
    </location>
</feature>
<keyword evidence="4" id="KW-0808">Transferase</keyword>
<dbReference type="PANTHER" id="PTHR11685">
    <property type="entry name" value="RBR FAMILY RING FINGER AND IBR DOMAIN-CONTAINING"/>
    <property type="match status" value="1"/>
</dbReference>
<keyword evidence="10" id="KW-0040">ANK repeat</keyword>
<keyword evidence="9" id="KW-0862">Zinc</keyword>
<feature type="domain" description="RING-type" evidence="13">
    <location>
        <begin position="285"/>
        <end position="334"/>
    </location>
</feature>
<feature type="compositionally biased region" description="Low complexity" evidence="12">
    <location>
        <begin position="857"/>
        <end position="870"/>
    </location>
</feature>
<evidence type="ECO:0000256" key="2">
    <source>
        <dbReference type="ARBA" id="ARBA00005884"/>
    </source>
</evidence>
<evidence type="ECO:0000313" key="15">
    <source>
        <dbReference type="EMBL" id="PVD37713.1"/>
    </source>
</evidence>
<dbReference type="Pfam" id="PF22191">
    <property type="entry name" value="IBR_1"/>
    <property type="match status" value="1"/>
</dbReference>
<dbReference type="PROSITE" id="PS50089">
    <property type="entry name" value="ZF_RING_2"/>
    <property type="match status" value="1"/>
</dbReference>
<dbReference type="CDD" id="cd20346">
    <property type="entry name" value="BRcat_RBR_ANKIB1"/>
    <property type="match status" value="1"/>
</dbReference>
<dbReference type="InterPro" id="IPR002867">
    <property type="entry name" value="IBR_dom"/>
</dbReference>
<dbReference type="EMBL" id="PZQS01000001">
    <property type="protein sequence ID" value="PVD37713.1"/>
    <property type="molecule type" value="Genomic_DNA"/>
</dbReference>
<dbReference type="EC" id="2.3.2.31" evidence="3"/>
<accession>A0A2T7PWC1</accession>
<feature type="region of interest" description="Disordered" evidence="12">
    <location>
        <begin position="1381"/>
        <end position="1401"/>
    </location>
</feature>
<evidence type="ECO:0000256" key="6">
    <source>
        <dbReference type="ARBA" id="ARBA00022737"/>
    </source>
</evidence>
<dbReference type="FunFam" id="3.30.40.10:FF:000019">
    <property type="entry name" value="RBR-type E3 ubiquitin transferase"/>
    <property type="match status" value="1"/>
</dbReference>
<evidence type="ECO:0000256" key="3">
    <source>
        <dbReference type="ARBA" id="ARBA00012251"/>
    </source>
</evidence>
<keyword evidence="6" id="KW-0677">Repeat</keyword>
<reference evidence="15 16" key="1">
    <citation type="submission" date="2018-04" db="EMBL/GenBank/DDBJ databases">
        <title>The genome of golden apple snail Pomacea canaliculata provides insight into stress tolerance and invasive adaptation.</title>
        <authorList>
            <person name="Liu C."/>
            <person name="Liu B."/>
            <person name="Ren Y."/>
            <person name="Zhang Y."/>
            <person name="Wang H."/>
            <person name="Li S."/>
            <person name="Jiang F."/>
            <person name="Yin L."/>
            <person name="Zhang G."/>
            <person name="Qian W."/>
            <person name="Fan W."/>
        </authorList>
    </citation>
    <scope>NUCLEOTIDE SEQUENCE [LARGE SCALE GENOMIC DNA]</scope>
    <source>
        <strain evidence="15">SZHN2017</strain>
        <tissue evidence="15">Muscle</tissue>
    </source>
</reference>
<feature type="region of interest" description="Disordered" evidence="12">
    <location>
        <begin position="1274"/>
        <end position="1304"/>
    </location>
</feature>
<dbReference type="PROSITE" id="PS00518">
    <property type="entry name" value="ZF_RING_1"/>
    <property type="match status" value="1"/>
</dbReference>
<dbReference type="InterPro" id="IPR031127">
    <property type="entry name" value="E3_UB_ligase_RBR"/>
</dbReference>
<dbReference type="GO" id="GO:0016567">
    <property type="term" value="P:protein ubiquitination"/>
    <property type="evidence" value="ECO:0007669"/>
    <property type="project" value="InterPro"/>
</dbReference>
<feature type="compositionally biased region" description="Low complexity" evidence="12">
    <location>
        <begin position="1165"/>
        <end position="1184"/>
    </location>
</feature>
<keyword evidence="8" id="KW-0833">Ubl conjugation pathway</keyword>
<dbReference type="Gene3D" id="1.20.120.1750">
    <property type="match status" value="1"/>
</dbReference>
<feature type="region of interest" description="Disordered" evidence="12">
    <location>
        <begin position="1334"/>
        <end position="1356"/>
    </location>
</feature>
<dbReference type="Pfam" id="PF19422">
    <property type="entry name" value="Ariadne"/>
    <property type="match status" value="1"/>
</dbReference>
<keyword evidence="7 11" id="KW-0863">Zinc-finger</keyword>
<evidence type="ECO:0000256" key="4">
    <source>
        <dbReference type="ARBA" id="ARBA00022679"/>
    </source>
</evidence>
<evidence type="ECO:0000256" key="5">
    <source>
        <dbReference type="ARBA" id="ARBA00022723"/>
    </source>
</evidence>
<dbReference type="InterPro" id="IPR017907">
    <property type="entry name" value="Znf_RING_CS"/>
</dbReference>
<evidence type="ECO:0000256" key="11">
    <source>
        <dbReference type="PROSITE-ProRule" id="PRU00175"/>
    </source>
</evidence>
<dbReference type="CDD" id="cd20361">
    <property type="entry name" value="Rcat_RBR_ANKIB1"/>
    <property type="match status" value="1"/>
</dbReference>
<evidence type="ECO:0000256" key="8">
    <source>
        <dbReference type="ARBA" id="ARBA00022786"/>
    </source>
</evidence>
<dbReference type="PROSITE" id="PS50088">
    <property type="entry name" value="ANK_REPEAT"/>
    <property type="match status" value="1"/>
</dbReference>
<dbReference type="OrthoDB" id="69641at2759"/>
<dbReference type="GO" id="GO:0008270">
    <property type="term" value="F:zinc ion binding"/>
    <property type="evidence" value="ECO:0007669"/>
    <property type="project" value="UniProtKB-KW"/>
</dbReference>
<dbReference type="Proteomes" id="UP000245119">
    <property type="component" value="Linkage Group LG1"/>
</dbReference>
<feature type="domain" description="RING-type" evidence="14">
    <location>
        <begin position="281"/>
        <end position="523"/>
    </location>
</feature>